<accession>A0A133U4J8</accession>
<gene>
    <name evidence="1" type="ORF">AKJ57_05830</name>
</gene>
<protein>
    <submittedName>
        <fullName evidence="1">Uncharacterized protein</fullName>
    </submittedName>
</protein>
<dbReference type="Proteomes" id="UP000070163">
    <property type="component" value="Unassembled WGS sequence"/>
</dbReference>
<comment type="caution">
    <text evidence="1">The sequence shown here is derived from an EMBL/GenBank/DDBJ whole genome shotgun (WGS) entry which is preliminary data.</text>
</comment>
<sequence>MLMSRSIPVSGDDGWDVEKIVGECMRVAPKRLTQEFKIKICELFAQHRYDEIVKVCWNELARAPMSAWDQDDAVLLIDTINSLNAGGGAGA</sequence>
<proteinExistence type="predicted"/>
<keyword evidence="2" id="KW-1185">Reference proteome</keyword>
<dbReference type="EMBL" id="LHXJ01000096">
    <property type="protein sequence ID" value="KXA89127.1"/>
    <property type="molecule type" value="Genomic_DNA"/>
</dbReference>
<dbReference type="AlphaFoldDB" id="A0A133U4J8"/>
<reference evidence="1 2" key="1">
    <citation type="journal article" date="2016" name="Sci. Rep.">
        <title>Metabolic traits of an uncultured archaeal lineage -MSBL1- from brine pools of the Red Sea.</title>
        <authorList>
            <person name="Mwirichia R."/>
            <person name="Alam I."/>
            <person name="Rashid M."/>
            <person name="Vinu M."/>
            <person name="Ba-Alawi W."/>
            <person name="Anthony Kamau A."/>
            <person name="Kamanda Ngugi D."/>
            <person name="Goker M."/>
            <person name="Klenk H.P."/>
            <person name="Bajic V."/>
            <person name="Stingl U."/>
        </authorList>
    </citation>
    <scope>NUCLEOTIDE SEQUENCE [LARGE SCALE GENOMIC DNA]</scope>
    <source>
        <strain evidence="1">SCGC-AAA259A05</strain>
    </source>
</reference>
<name>A0A133U4J8_9EURY</name>
<evidence type="ECO:0000313" key="2">
    <source>
        <dbReference type="Proteomes" id="UP000070163"/>
    </source>
</evidence>
<evidence type="ECO:0000313" key="1">
    <source>
        <dbReference type="EMBL" id="KXA89127.1"/>
    </source>
</evidence>
<organism evidence="1 2">
    <name type="scientific">candidate division MSBL1 archaeon SCGC-AAA259A05</name>
    <dbReference type="NCBI Taxonomy" id="1698259"/>
    <lineage>
        <taxon>Archaea</taxon>
        <taxon>Methanobacteriati</taxon>
        <taxon>Methanobacteriota</taxon>
        <taxon>candidate division MSBL1</taxon>
    </lineage>
</organism>